<protein>
    <submittedName>
        <fullName evidence="2">Uncharacterized protein</fullName>
    </submittedName>
</protein>
<dbReference type="EMBL" id="UFTF01000001">
    <property type="protein sequence ID" value="SUV44291.1"/>
    <property type="molecule type" value="Genomic_DNA"/>
</dbReference>
<sequence>MNMKHFIIAFVTVFAVQGTSVMSVMASQKLVFGMASAISSRDFLSNRQMSYSLEDVFKEKFSSVDYAKGAVTVQLIVVSSSTKNKSSKFRKKPPQRLKGRPNLSKISPFAF</sequence>
<feature type="compositionally biased region" description="Basic residues" evidence="1">
    <location>
        <begin position="85"/>
        <end position="99"/>
    </location>
</feature>
<dbReference type="RefSeq" id="WP_004856994.1">
    <property type="nucleotide sequence ID" value="NZ_CACVBH010000007.1"/>
</dbReference>
<reference evidence="2 3" key="1">
    <citation type="submission" date="2018-06" db="EMBL/GenBank/DDBJ databases">
        <authorList>
            <consortium name="Pathogen Informatics"/>
            <person name="Doyle S."/>
        </authorList>
    </citation>
    <scope>NUCLEOTIDE SEQUENCE [LARGE SCALE GENOMIC DNA]</scope>
    <source>
        <strain evidence="2 3">NCTC12862</strain>
    </source>
</reference>
<name>A0A380ZC97_BARDO</name>
<accession>A0A380ZC97</accession>
<proteinExistence type="predicted"/>
<dbReference type="OrthoDB" id="7926368at2"/>
<evidence type="ECO:0000256" key="1">
    <source>
        <dbReference type="SAM" id="MobiDB-lite"/>
    </source>
</evidence>
<organism evidence="2 3">
    <name type="scientific">Bartonella doshiae</name>
    <dbReference type="NCBI Taxonomy" id="33044"/>
    <lineage>
        <taxon>Bacteria</taxon>
        <taxon>Pseudomonadati</taxon>
        <taxon>Pseudomonadota</taxon>
        <taxon>Alphaproteobacteria</taxon>
        <taxon>Hyphomicrobiales</taxon>
        <taxon>Bartonellaceae</taxon>
        <taxon>Bartonella</taxon>
    </lineage>
</organism>
<evidence type="ECO:0000313" key="2">
    <source>
        <dbReference type="EMBL" id="SUV44291.1"/>
    </source>
</evidence>
<gene>
    <name evidence="2" type="ORF">NCTC12862_00033</name>
</gene>
<dbReference type="AlphaFoldDB" id="A0A380ZC97"/>
<evidence type="ECO:0000313" key="3">
    <source>
        <dbReference type="Proteomes" id="UP000254950"/>
    </source>
</evidence>
<dbReference type="Proteomes" id="UP000254950">
    <property type="component" value="Unassembled WGS sequence"/>
</dbReference>
<feature type="region of interest" description="Disordered" evidence="1">
    <location>
        <begin position="81"/>
        <end position="111"/>
    </location>
</feature>